<dbReference type="RefSeq" id="WP_094425902.1">
    <property type="nucleotide sequence ID" value="NZ_CP019985.1"/>
</dbReference>
<evidence type="ECO:0000313" key="2">
    <source>
        <dbReference type="Proteomes" id="UP000216133"/>
    </source>
</evidence>
<dbReference type="Pfam" id="PF26421">
    <property type="entry name" value="Avidin_like"/>
    <property type="match status" value="1"/>
</dbReference>
<organism evidence="1 2">
    <name type="scientific">Shouchella clausii</name>
    <name type="common">Alkalihalobacillus clausii</name>
    <dbReference type="NCBI Taxonomy" id="79880"/>
    <lineage>
        <taxon>Bacteria</taxon>
        <taxon>Bacillati</taxon>
        <taxon>Bacillota</taxon>
        <taxon>Bacilli</taxon>
        <taxon>Bacillales</taxon>
        <taxon>Bacillaceae</taxon>
        <taxon>Shouchella</taxon>
    </lineage>
</organism>
<comment type="caution">
    <text evidence="1">The sequence shown here is derived from an EMBL/GenBank/DDBJ whole genome shotgun (WGS) entry which is preliminary data.</text>
</comment>
<protein>
    <submittedName>
        <fullName evidence="1">N-acetylglutamate synthase</fullName>
    </submittedName>
</protein>
<dbReference type="InterPro" id="IPR058595">
    <property type="entry name" value="Avidin-like"/>
</dbReference>
<dbReference type="AlphaFoldDB" id="A0A268RYJ9"/>
<name>A0A268RYJ9_SHOCL</name>
<dbReference type="GeneID" id="86927422"/>
<sequence length="126" mass="14156">MKGKKGKESGPTVVNYDGKQFVAKENSENGEVSSATVFQYKQEGRILTGTYSGGEILTGTLIGLVDDQGHLRFRYNHVNVDYEIRGGECYSIPEQLADGRIRLHEKWKWNDDSKSEGTSIVEEILR</sequence>
<accession>A0A268RYJ9</accession>
<dbReference type="EMBL" id="NPBS01000073">
    <property type="protein sequence ID" value="PAF25297.1"/>
    <property type="molecule type" value="Genomic_DNA"/>
</dbReference>
<dbReference type="Proteomes" id="UP000216133">
    <property type="component" value="Unassembled WGS sequence"/>
</dbReference>
<proteinExistence type="predicted"/>
<evidence type="ECO:0000313" key="1">
    <source>
        <dbReference type="EMBL" id="PAF25297.1"/>
    </source>
</evidence>
<reference evidence="1 2" key="1">
    <citation type="submission" date="2017-07" db="EMBL/GenBank/DDBJ databases">
        <title>Isolation and whole genome analysis of endospore-forming bacteria from heroin.</title>
        <authorList>
            <person name="Kalinowski J."/>
            <person name="Ahrens B."/>
            <person name="Al-Dilaimi A."/>
            <person name="Winkler A."/>
            <person name="Wibberg D."/>
            <person name="Schleenbecker U."/>
            <person name="Ruckert C."/>
            <person name="Wolfel R."/>
            <person name="Grass G."/>
        </authorList>
    </citation>
    <scope>NUCLEOTIDE SEQUENCE [LARGE SCALE GENOMIC DNA]</scope>
    <source>
        <strain evidence="1 2">7523-2</strain>
    </source>
</reference>
<gene>
    <name evidence="1" type="ORF">CHH61_14435</name>
</gene>